<accession>A0A550C0Q7</accession>
<reference evidence="1 2" key="1">
    <citation type="journal article" date="2019" name="New Phytol.">
        <title>Comparative genomics reveals unique wood-decay strategies and fruiting body development in the Schizophyllaceae.</title>
        <authorList>
            <person name="Almasi E."/>
            <person name="Sahu N."/>
            <person name="Krizsan K."/>
            <person name="Balint B."/>
            <person name="Kovacs G.M."/>
            <person name="Kiss B."/>
            <person name="Cseklye J."/>
            <person name="Drula E."/>
            <person name="Henrissat B."/>
            <person name="Nagy I."/>
            <person name="Chovatia M."/>
            <person name="Adam C."/>
            <person name="LaButti K."/>
            <person name="Lipzen A."/>
            <person name="Riley R."/>
            <person name="Grigoriev I.V."/>
            <person name="Nagy L.G."/>
        </authorList>
    </citation>
    <scope>NUCLEOTIDE SEQUENCE [LARGE SCALE GENOMIC DNA]</scope>
    <source>
        <strain evidence="1 2">NL-1724</strain>
    </source>
</reference>
<proteinExistence type="predicted"/>
<dbReference type="OrthoDB" id="10363315at2759"/>
<keyword evidence="2" id="KW-1185">Reference proteome</keyword>
<evidence type="ECO:0000313" key="2">
    <source>
        <dbReference type="Proteomes" id="UP000320762"/>
    </source>
</evidence>
<gene>
    <name evidence="1" type="ORF">BD626DRAFT_550729</name>
</gene>
<sequence>MAPMDFNDLWARYSVPDKNTDITLDLICTGGPQCNQLWDPSNWGQIRWCRPCEKWFHARCLTHRVDVAALETLLDVWGQGYLKLYPMPKTTWAEVAALPIRRRTFPGEAPETIEVLIQHAIEQVEAGKGAEQVPDVGKRVPAPGKRRGTGNACGWLRDICPEAGLRPAKVILNKNLRQLRNTDGPRRFLCPNCKAQIL</sequence>
<dbReference type="SUPFAM" id="SSF57903">
    <property type="entry name" value="FYVE/PHD zinc finger"/>
    <property type="match status" value="1"/>
</dbReference>
<dbReference type="AlphaFoldDB" id="A0A550C0Q7"/>
<dbReference type="InterPro" id="IPR011011">
    <property type="entry name" value="Znf_FYVE_PHD"/>
</dbReference>
<protein>
    <submittedName>
        <fullName evidence="1">Uncharacterized protein</fullName>
    </submittedName>
</protein>
<dbReference type="Proteomes" id="UP000320762">
    <property type="component" value="Unassembled WGS sequence"/>
</dbReference>
<organism evidence="1 2">
    <name type="scientific">Schizophyllum amplum</name>
    <dbReference type="NCBI Taxonomy" id="97359"/>
    <lineage>
        <taxon>Eukaryota</taxon>
        <taxon>Fungi</taxon>
        <taxon>Dikarya</taxon>
        <taxon>Basidiomycota</taxon>
        <taxon>Agaricomycotina</taxon>
        <taxon>Agaricomycetes</taxon>
        <taxon>Agaricomycetidae</taxon>
        <taxon>Agaricales</taxon>
        <taxon>Schizophyllaceae</taxon>
        <taxon>Schizophyllum</taxon>
    </lineage>
</organism>
<evidence type="ECO:0000313" key="1">
    <source>
        <dbReference type="EMBL" id="TRM58385.1"/>
    </source>
</evidence>
<dbReference type="EMBL" id="VDMD01000036">
    <property type="protein sequence ID" value="TRM58385.1"/>
    <property type="molecule type" value="Genomic_DNA"/>
</dbReference>
<comment type="caution">
    <text evidence="1">The sequence shown here is derived from an EMBL/GenBank/DDBJ whole genome shotgun (WGS) entry which is preliminary data.</text>
</comment>
<name>A0A550C0Q7_9AGAR</name>